<evidence type="ECO:0000313" key="12">
    <source>
        <dbReference type="EMBL" id="EDW16844.2"/>
    </source>
</evidence>
<evidence type="ECO:0000256" key="3">
    <source>
        <dbReference type="ARBA" id="ARBA00022448"/>
    </source>
</evidence>
<dbReference type="GO" id="GO:0015078">
    <property type="term" value="F:proton transmembrane transporter activity"/>
    <property type="evidence" value="ECO:0007669"/>
    <property type="project" value="InterPro"/>
</dbReference>
<keyword evidence="10" id="KW-0175">Coiled coil</keyword>
<evidence type="ECO:0000313" key="13">
    <source>
        <dbReference type="Proteomes" id="UP000009192"/>
    </source>
</evidence>
<proteinExistence type="inferred from homology"/>
<comment type="subcellular location">
    <subcellularLocation>
        <location evidence="1">Mitochondrion inner membrane</location>
    </subcellularLocation>
</comment>
<dbReference type="Pfam" id="PF05873">
    <property type="entry name" value="Mt_ATP-synt_D"/>
    <property type="match status" value="1"/>
</dbReference>
<evidence type="ECO:0000256" key="11">
    <source>
        <dbReference type="SAM" id="MobiDB-lite"/>
    </source>
</evidence>
<dbReference type="PIRSF" id="PIRSF005514">
    <property type="entry name" value="ATPase_F0_D_mt"/>
    <property type="match status" value="1"/>
</dbReference>
<evidence type="ECO:0000256" key="6">
    <source>
        <dbReference type="ARBA" id="ARBA00022792"/>
    </source>
</evidence>
<protein>
    <submittedName>
        <fullName evidence="12">Uncharacterized protein</fullName>
    </submittedName>
</protein>
<dbReference type="AlphaFoldDB" id="B4KBB6"/>
<dbReference type="SUPFAM" id="SSF161065">
    <property type="entry name" value="ATP synthase D chain-like"/>
    <property type="match status" value="1"/>
</dbReference>
<dbReference type="InterPro" id="IPR036228">
    <property type="entry name" value="ATP_synth_F0_dsu_sf_mt"/>
</dbReference>
<dbReference type="GO" id="GO:0051881">
    <property type="term" value="P:regulation of mitochondrial membrane potential"/>
    <property type="evidence" value="ECO:0007669"/>
    <property type="project" value="EnsemblMetazoa"/>
</dbReference>
<dbReference type="Proteomes" id="UP000009192">
    <property type="component" value="Unassembled WGS sequence"/>
</dbReference>
<dbReference type="OrthoDB" id="35799at2759"/>
<accession>B4KBB6</accession>
<gene>
    <name evidence="12" type="primary">Dmoj\GI10758</name>
    <name evidence="12" type="ORF">Dmoj_GI10758</name>
</gene>
<keyword evidence="9" id="KW-0472">Membrane</keyword>
<dbReference type="PANTHER" id="PTHR12700">
    <property type="entry name" value="ATP SYNTHASE SUBUNIT D, MITOCHONDRIAL"/>
    <property type="match status" value="1"/>
</dbReference>
<dbReference type="Gene3D" id="6.10.280.70">
    <property type="match status" value="1"/>
</dbReference>
<evidence type="ECO:0000256" key="5">
    <source>
        <dbReference type="ARBA" id="ARBA00022781"/>
    </source>
</evidence>
<comment type="similarity">
    <text evidence="2">Belongs to the ATPase d subunit family.</text>
</comment>
<keyword evidence="3" id="KW-0813">Transport</keyword>
<dbReference type="EMBL" id="CH933806">
    <property type="protein sequence ID" value="EDW16844.2"/>
    <property type="molecule type" value="Genomic_DNA"/>
</dbReference>
<evidence type="ECO:0000256" key="2">
    <source>
        <dbReference type="ARBA" id="ARBA00006842"/>
    </source>
</evidence>
<name>B4KBB6_DROMO</name>
<keyword evidence="6" id="KW-0999">Mitochondrion inner membrane</keyword>
<dbReference type="GO" id="GO:0032007">
    <property type="term" value="P:negative regulation of TOR signaling"/>
    <property type="evidence" value="ECO:0007669"/>
    <property type="project" value="EnsemblMetazoa"/>
</dbReference>
<dbReference type="GO" id="GO:0006979">
    <property type="term" value="P:response to oxidative stress"/>
    <property type="evidence" value="ECO:0007669"/>
    <property type="project" value="EnsemblMetazoa"/>
</dbReference>
<feature type="coiled-coil region" evidence="10">
    <location>
        <begin position="104"/>
        <end position="142"/>
    </location>
</feature>
<feature type="compositionally biased region" description="Basic and acidic residues" evidence="11">
    <location>
        <begin position="182"/>
        <end position="195"/>
    </location>
</feature>
<keyword evidence="13" id="KW-1185">Reference proteome</keyword>
<evidence type="ECO:0000256" key="8">
    <source>
        <dbReference type="ARBA" id="ARBA00023128"/>
    </source>
</evidence>
<dbReference type="HOGENOM" id="CLU_130600_0_0_1"/>
<dbReference type="InParanoid" id="B4KBB6"/>
<dbReference type="InterPro" id="IPR008689">
    <property type="entry name" value="ATP_synth_F0_dsu_mt"/>
</dbReference>
<keyword evidence="8" id="KW-0496">Mitochondrion</keyword>
<evidence type="ECO:0000256" key="7">
    <source>
        <dbReference type="ARBA" id="ARBA00023065"/>
    </source>
</evidence>
<evidence type="ECO:0000256" key="9">
    <source>
        <dbReference type="ARBA" id="ARBA00023136"/>
    </source>
</evidence>
<dbReference type="GO" id="GO:0005743">
    <property type="term" value="C:mitochondrial inner membrane"/>
    <property type="evidence" value="ECO:0007669"/>
    <property type="project" value="UniProtKB-SubCell"/>
</dbReference>
<keyword evidence="5" id="KW-0375">Hydrogen ion transport</keyword>
<dbReference type="eggNOG" id="KOG3366">
    <property type="taxonomic scope" value="Eukaryota"/>
</dbReference>
<feature type="region of interest" description="Disordered" evidence="11">
    <location>
        <begin position="173"/>
        <end position="195"/>
    </location>
</feature>
<reference evidence="12 13" key="1">
    <citation type="journal article" date="2007" name="Nature">
        <title>Evolution of genes and genomes on the Drosophila phylogeny.</title>
        <authorList>
            <consortium name="Drosophila 12 Genomes Consortium"/>
            <person name="Clark A.G."/>
            <person name="Eisen M.B."/>
            <person name="Smith D.R."/>
            <person name="Bergman C.M."/>
            <person name="Oliver B."/>
            <person name="Markow T.A."/>
            <person name="Kaufman T.C."/>
            <person name="Kellis M."/>
            <person name="Gelbart W."/>
            <person name="Iyer V.N."/>
            <person name="Pollard D.A."/>
            <person name="Sackton T.B."/>
            <person name="Larracuente A.M."/>
            <person name="Singh N.D."/>
            <person name="Abad J.P."/>
            <person name="Abt D.N."/>
            <person name="Adryan B."/>
            <person name="Aguade M."/>
            <person name="Akashi H."/>
            <person name="Anderson W.W."/>
            <person name="Aquadro C.F."/>
            <person name="Ardell D.H."/>
            <person name="Arguello R."/>
            <person name="Artieri C.G."/>
            <person name="Barbash D.A."/>
            <person name="Barker D."/>
            <person name="Barsanti P."/>
            <person name="Batterham P."/>
            <person name="Batzoglou S."/>
            <person name="Begun D."/>
            <person name="Bhutkar A."/>
            <person name="Blanco E."/>
            <person name="Bosak S.A."/>
            <person name="Bradley R.K."/>
            <person name="Brand A.D."/>
            <person name="Brent M.R."/>
            <person name="Brooks A.N."/>
            <person name="Brown R.H."/>
            <person name="Butlin R.K."/>
            <person name="Caggese C."/>
            <person name="Calvi B.R."/>
            <person name="Bernardo de Carvalho A."/>
            <person name="Caspi A."/>
            <person name="Castrezana S."/>
            <person name="Celniker S.E."/>
            <person name="Chang J.L."/>
            <person name="Chapple C."/>
            <person name="Chatterji S."/>
            <person name="Chinwalla A."/>
            <person name="Civetta A."/>
            <person name="Clifton S.W."/>
            <person name="Comeron J.M."/>
            <person name="Costello J.C."/>
            <person name="Coyne J.A."/>
            <person name="Daub J."/>
            <person name="David R.G."/>
            <person name="Delcher A.L."/>
            <person name="Delehaunty K."/>
            <person name="Do C.B."/>
            <person name="Ebling H."/>
            <person name="Edwards K."/>
            <person name="Eickbush T."/>
            <person name="Evans J.D."/>
            <person name="Filipski A."/>
            <person name="Findeiss S."/>
            <person name="Freyhult E."/>
            <person name="Fulton L."/>
            <person name="Fulton R."/>
            <person name="Garcia A.C."/>
            <person name="Gardiner A."/>
            <person name="Garfield D.A."/>
            <person name="Garvin B.E."/>
            <person name="Gibson G."/>
            <person name="Gilbert D."/>
            <person name="Gnerre S."/>
            <person name="Godfrey J."/>
            <person name="Good R."/>
            <person name="Gotea V."/>
            <person name="Gravely B."/>
            <person name="Greenberg A.J."/>
            <person name="Griffiths-Jones S."/>
            <person name="Gross S."/>
            <person name="Guigo R."/>
            <person name="Gustafson E.A."/>
            <person name="Haerty W."/>
            <person name="Hahn M.W."/>
            <person name="Halligan D.L."/>
            <person name="Halpern A.L."/>
            <person name="Halter G.M."/>
            <person name="Han M.V."/>
            <person name="Heger A."/>
            <person name="Hillier L."/>
            <person name="Hinrichs A.S."/>
            <person name="Holmes I."/>
            <person name="Hoskins R.A."/>
            <person name="Hubisz M.J."/>
            <person name="Hultmark D."/>
            <person name="Huntley M.A."/>
            <person name="Jaffe D.B."/>
            <person name="Jagadeeshan S."/>
            <person name="Jeck W.R."/>
            <person name="Johnson J."/>
            <person name="Jones C.D."/>
            <person name="Jordan W.C."/>
            <person name="Karpen G.H."/>
            <person name="Kataoka E."/>
            <person name="Keightley P.D."/>
            <person name="Kheradpour P."/>
            <person name="Kirkness E.F."/>
            <person name="Koerich L.B."/>
            <person name="Kristiansen K."/>
            <person name="Kudrna D."/>
            <person name="Kulathinal R.J."/>
            <person name="Kumar S."/>
            <person name="Kwok R."/>
            <person name="Lander E."/>
            <person name="Langley C.H."/>
            <person name="Lapoint R."/>
            <person name="Lazzaro B.P."/>
            <person name="Lee S.J."/>
            <person name="Levesque L."/>
            <person name="Li R."/>
            <person name="Lin C.F."/>
            <person name="Lin M.F."/>
            <person name="Lindblad-Toh K."/>
            <person name="Llopart A."/>
            <person name="Long M."/>
            <person name="Low L."/>
            <person name="Lozovsky E."/>
            <person name="Lu J."/>
            <person name="Luo M."/>
            <person name="Machado C.A."/>
            <person name="Makalowski W."/>
            <person name="Marzo M."/>
            <person name="Matsuda M."/>
            <person name="Matzkin L."/>
            <person name="McAllister B."/>
            <person name="McBride C.S."/>
            <person name="McKernan B."/>
            <person name="McKernan K."/>
            <person name="Mendez-Lago M."/>
            <person name="Minx P."/>
            <person name="Mollenhauer M.U."/>
            <person name="Montooth K."/>
            <person name="Mount S.M."/>
            <person name="Mu X."/>
            <person name="Myers E."/>
            <person name="Negre B."/>
            <person name="Newfeld S."/>
            <person name="Nielsen R."/>
            <person name="Noor M.A."/>
            <person name="O'Grady P."/>
            <person name="Pachter L."/>
            <person name="Papaceit M."/>
            <person name="Parisi M.J."/>
            <person name="Parisi M."/>
            <person name="Parts L."/>
            <person name="Pedersen J.S."/>
            <person name="Pesole G."/>
            <person name="Phillippy A.M."/>
            <person name="Ponting C.P."/>
            <person name="Pop M."/>
            <person name="Porcelli D."/>
            <person name="Powell J.R."/>
            <person name="Prohaska S."/>
            <person name="Pruitt K."/>
            <person name="Puig M."/>
            <person name="Quesneville H."/>
            <person name="Ram K.R."/>
            <person name="Rand D."/>
            <person name="Rasmussen M.D."/>
            <person name="Reed L.K."/>
            <person name="Reenan R."/>
            <person name="Reily A."/>
            <person name="Remington K.A."/>
            <person name="Rieger T.T."/>
            <person name="Ritchie M.G."/>
            <person name="Robin C."/>
            <person name="Rogers Y.H."/>
            <person name="Rohde C."/>
            <person name="Rozas J."/>
            <person name="Rubenfield M.J."/>
            <person name="Ruiz A."/>
            <person name="Russo S."/>
            <person name="Salzberg S.L."/>
            <person name="Sanchez-Gracia A."/>
            <person name="Saranga D.J."/>
            <person name="Sato H."/>
            <person name="Schaeffer S.W."/>
            <person name="Schatz M.C."/>
            <person name="Schlenke T."/>
            <person name="Schwartz R."/>
            <person name="Segarra C."/>
            <person name="Singh R.S."/>
            <person name="Sirot L."/>
            <person name="Sirota M."/>
            <person name="Sisneros N.B."/>
            <person name="Smith C.D."/>
            <person name="Smith T.F."/>
            <person name="Spieth J."/>
            <person name="Stage D.E."/>
            <person name="Stark A."/>
            <person name="Stephan W."/>
            <person name="Strausberg R.L."/>
            <person name="Strempel S."/>
            <person name="Sturgill D."/>
            <person name="Sutton G."/>
            <person name="Sutton G.G."/>
            <person name="Tao W."/>
            <person name="Teichmann S."/>
            <person name="Tobari Y.N."/>
            <person name="Tomimura Y."/>
            <person name="Tsolas J.M."/>
            <person name="Valente V.L."/>
            <person name="Venter E."/>
            <person name="Venter J.C."/>
            <person name="Vicario S."/>
            <person name="Vieira F.G."/>
            <person name="Vilella A.J."/>
            <person name="Villasante A."/>
            <person name="Walenz B."/>
            <person name="Wang J."/>
            <person name="Wasserman M."/>
            <person name="Watts T."/>
            <person name="Wilson D."/>
            <person name="Wilson R.K."/>
            <person name="Wing R.A."/>
            <person name="Wolfner M.F."/>
            <person name="Wong A."/>
            <person name="Wong G.K."/>
            <person name="Wu C.I."/>
            <person name="Wu G."/>
            <person name="Yamamoto D."/>
            <person name="Yang H.P."/>
            <person name="Yang S.P."/>
            <person name="Yorke J.A."/>
            <person name="Yoshida K."/>
            <person name="Zdobnov E."/>
            <person name="Zhang P."/>
            <person name="Zhang Y."/>
            <person name="Zimin A.V."/>
            <person name="Baldwin J."/>
            <person name="Abdouelleil A."/>
            <person name="Abdulkadir J."/>
            <person name="Abebe A."/>
            <person name="Abera B."/>
            <person name="Abreu J."/>
            <person name="Acer S.C."/>
            <person name="Aftuck L."/>
            <person name="Alexander A."/>
            <person name="An P."/>
            <person name="Anderson E."/>
            <person name="Anderson S."/>
            <person name="Arachi H."/>
            <person name="Azer M."/>
            <person name="Bachantsang P."/>
            <person name="Barry A."/>
            <person name="Bayul T."/>
            <person name="Berlin A."/>
            <person name="Bessette D."/>
            <person name="Bloom T."/>
            <person name="Blye J."/>
            <person name="Boguslavskiy L."/>
            <person name="Bonnet C."/>
            <person name="Boukhgalter B."/>
            <person name="Bourzgui I."/>
            <person name="Brown A."/>
            <person name="Cahill P."/>
            <person name="Channer S."/>
            <person name="Cheshatsang Y."/>
            <person name="Chuda L."/>
            <person name="Citroen M."/>
            <person name="Collymore A."/>
            <person name="Cooke P."/>
            <person name="Costello M."/>
            <person name="D'Aco K."/>
            <person name="Daza R."/>
            <person name="De Haan G."/>
            <person name="DeGray S."/>
            <person name="DeMaso C."/>
            <person name="Dhargay N."/>
            <person name="Dooley K."/>
            <person name="Dooley E."/>
            <person name="Doricent M."/>
            <person name="Dorje P."/>
            <person name="Dorjee K."/>
            <person name="Dupes A."/>
            <person name="Elong R."/>
            <person name="Falk J."/>
            <person name="Farina A."/>
            <person name="Faro S."/>
            <person name="Ferguson D."/>
            <person name="Fisher S."/>
            <person name="Foley C.D."/>
            <person name="Franke A."/>
            <person name="Friedrich D."/>
            <person name="Gadbois L."/>
            <person name="Gearin G."/>
            <person name="Gearin C.R."/>
            <person name="Giannoukos G."/>
            <person name="Goode T."/>
            <person name="Graham J."/>
            <person name="Grandbois E."/>
            <person name="Grewal S."/>
            <person name="Gyaltsen K."/>
            <person name="Hafez N."/>
            <person name="Hagos B."/>
            <person name="Hall J."/>
            <person name="Henson C."/>
            <person name="Hollinger A."/>
            <person name="Honan T."/>
            <person name="Huard M.D."/>
            <person name="Hughes L."/>
            <person name="Hurhula B."/>
            <person name="Husby M.E."/>
            <person name="Kamat A."/>
            <person name="Kanga B."/>
            <person name="Kashin S."/>
            <person name="Khazanovich D."/>
            <person name="Kisner P."/>
            <person name="Lance K."/>
            <person name="Lara M."/>
            <person name="Lee W."/>
            <person name="Lennon N."/>
            <person name="Letendre F."/>
            <person name="LeVine R."/>
            <person name="Lipovsky A."/>
            <person name="Liu X."/>
            <person name="Liu J."/>
            <person name="Liu S."/>
            <person name="Lokyitsang T."/>
            <person name="Lokyitsang Y."/>
            <person name="Lubonja R."/>
            <person name="Lui A."/>
            <person name="MacDonald P."/>
            <person name="Magnisalis V."/>
            <person name="Maru K."/>
            <person name="Matthews C."/>
            <person name="McCusker W."/>
            <person name="McDonough S."/>
            <person name="Mehta T."/>
            <person name="Meldrim J."/>
            <person name="Meneus L."/>
            <person name="Mihai O."/>
            <person name="Mihalev A."/>
            <person name="Mihova T."/>
            <person name="Mittelman R."/>
            <person name="Mlenga V."/>
            <person name="Montmayeur A."/>
            <person name="Mulrain L."/>
            <person name="Navidi A."/>
            <person name="Naylor J."/>
            <person name="Negash T."/>
            <person name="Nguyen T."/>
            <person name="Nguyen N."/>
            <person name="Nicol R."/>
            <person name="Norbu C."/>
            <person name="Norbu N."/>
            <person name="Novod N."/>
            <person name="O'Neill B."/>
            <person name="Osman S."/>
            <person name="Markiewicz E."/>
            <person name="Oyono O.L."/>
            <person name="Patti C."/>
            <person name="Phunkhang P."/>
            <person name="Pierre F."/>
            <person name="Priest M."/>
            <person name="Raghuraman S."/>
            <person name="Rege F."/>
            <person name="Reyes R."/>
            <person name="Rise C."/>
            <person name="Rogov P."/>
            <person name="Ross K."/>
            <person name="Ryan E."/>
            <person name="Settipalli S."/>
            <person name="Shea T."/>
            <person name="Sherpa N."/>
            <person name="Shi L."/>
            <person name="Shih D."/>
            <person name="Sparrow T."/>
            <person name="Spaulding J."/>
            <person name="Stalker J."/>
            <person name="Stange-Thomann N."/>
            <person name="Stavropoulos S."/>
            <person name="Stone C."/>
            <person name="Strader C."/>
            <person name="Tesfaye S."/>
            <person name="Thomson T."/>
            <person name="Thoulutsang Y."/>
            <person name="Thoulutsang D."/>
            <person name="Topham K."/>
            <person name="Topping I."/>
            <person name="Tsamla T."/>
            <person name="Vassiliev H."/>
            <person name="Vo A."/>
            <person name="Wangchuk T."/>
            <person name="Wangdi T."/>
            <person name="Weiand M."/>
            <person name="Wilkinson J."/>
            <person name="Wilson A."/>
            <person name="Yadav S."/>
            <person name="Young G."/>
            <person name="Yu Q."/>
            <person name="Zembek L."/>
            <person name="Zhong D."/>
            <person name="Zimmer A."/>
            <person name="Zwirko Z."/>
            <person name="Jaffe D.B."/>
            <person name="Alvarez P."/>
            <person name="Brockman W."/>
            <person name="Butler J."/>
            <person name="Chin C."/>
            <person name="Gnerre S."/>
            <person name="Grabherr M."/>
            <person name="Kleber M."/>
            <person name="Mauceli E."/>
            <person name="MacCallum I."/>
        </authorList>
    </citation>
    <scope>NUCLEOTIDE SEQUENCE [LARGE SCALE GENOMIC DNA]</scope>
    <source>
        <strain evidence="13">Tucson 15081-1352.22</strain>
    </source>
</reference>
<dbReference type="KEGG" id="dmo:Dmoj_GI10758"/>
<dbReference type="GO" id="GO:0015986">
    <property type="term" value="P:proton motive force-driven ATP synthesis"/>
    <property type="evidence" value="ECO:0007669"/>
    <property type="project" value="InterPro"/>
</dbReference>
<dbReference type="GO" id="GO:0070373">
    <property type="term" value="P:negative regulation of ERK1 and ERK2 cascade"/>
    <property type="evidence" value="ECO:0007669"/>
    <property type="project" value="EnsemblMetazoa"/>
</dbReference>
<evidence type="ECO:0000256" key="1">
    <source>
        <dbReference type="ARBA" id="ARBA00004273"/>
    </source>
</evidence>
<keyword evidence="7" id="KW-0406">Ion transport</keyword>
<dbReference type="SMR" id="B4KBB6"/>
<sequence length="195" mass="22458">MCQFFALQSDVELNIIIMAARRIAQSSINWSALAERVPANQKSSFGAFKTKSDIYVRAVLANPENPPKIDWAYYKKLIPVSGLVDNFQKQYEALSVPYPKDTVSQQVDCEIEESKSEISKYKKESEQRIQNYQKEIAHLKSLLPYDQMTMEDYRDAFPESALDPINKPTFWPHTPEEQVGYKSKEQLEAEAHGHH</sequence>
<dbReference type="GO" id="GO:0045259">
    <property type="term" value="C:proton-transporting ATP synthase complex"/>
    <property type="evidence" value="ECO:0007669"/>
    <property type="project" value="UniProtKB-KW"/>
</dbReference>
<evidence type="ECO:0000256" key="10">
    <source>
        <dbReference type="SAM" id="Coils"/>
    </source>
</evidence>
<dbReference type="GO" id="GO:0008340">
    <property type="term" value="P:determination of adult lifespan"/>
    <property type="evidence" value="ECO:0007669"/>
    <property type="project" value="EnsemblMetazoa"/>
</dbReference>
<organism evidence="12 13">
    <name type="scientific">Drosophila mojavensis</name>
    <name type="common">Fruit fly</name>
    <dbReference type="NCBI Taxonomy" id="7230"/>
    <lineage>
        <taxon>Eukaryota</taxon>
        <taxon>Metazoa</taxon>
        <taxon>Ecdysozoa</taxon>
        <taxon>Arthropoda</taxon>
        <taxon>Hexapoda</taxon>
        <taxon>Insecta</taxon>
        <taxon>Pterygota</taxon>
        <taxon>Neoptera</taxon>
        <taxon>Endopterygota</taxon>
        <taxon>Diptera</taxon>
        <taxon>Brachycera</taxon>
        <taxon>Muscomorpha</taxon>
        <taxon>Ephydroidea</taxon>
        <taxon>Drosophilidae</taxon>
        <taxon>Drosophila</taxon>
    </lineage>
</organism>
<keyword evidence="4" id="KW-0138">CF(0)</keyword>
<evidence type="ECO:0000256" key="4">
    <source>
        <dbReference type="ARBA" id="ARBA00022547"/>
    </source>
</evidence>
<dbReference type="FunCoup" id="B4KBB6">
    <property type="interactions" value="1572"/>
</dbReference>